<feature type="transmembrane region" description="Helical" evidence="1">
    <location>
        <begin position="116"/>
        <end position="137"/>
    </location>
</feature>
<evidence type="ECO:0000313" key="3">
    <source>
        <dbReference type="Proteomes" id="UP000037460"/>
    </source>
</evidence>
<sequence length="587" mass="62879">MKHDAALDEMSVFTLLLAQNLFLQCIKDARLFWPAAWPHLLITGPLAAAICVCHIAATNAAVVGLALSALVVLGTHGSQSNHVLLEAAVVMGVILTAPMPFGRTSATTADDERREWTARLAASLRAVMIVLYGVAAFAKFNDGWFDPQYSCSVLMAACALGDLMPLSPALLRLMPLMALAFEVSMPLVILGAELAELYGPYESERLARCVRTVRRVCVLLGSVFHIVIALPPPPVSVYPFSMLMAPIFVGLVPAECAAAARAAEHAPRRVKAASLALLAVLVAAACHAASQSDHFEYPPYFSWELGSLWVVLAFSGLSLAALLAPAASEHVATVQGPVTAPTDQRAPYGARSTRLPNRMGNRMGARRRLLTLLPAVTLLAVGVAPYIGIRTHPALAMFSNLRIEGGASNHWLMGQGAVLGARAAAKNASSAAPAHDVLLSGYGPEVAIEIVETDLQALRDVQVNLAPLLPASTLATLRRLGLATEFYISPPAWGHPPTEPFRPFAIPLVEVRLRIARAAAQGLDFFVKYRRVGGDGLPHRAATRVYRRRKGKRTAGSDAALDEPVPALRAVLHRYRTFDTSYAPCRH</sequence>
<feature type="transmembrane region" description="Helical" evidence="1">
    <location>
        <begin position="47"/>
        <end position="71"/>
    </location>
</feature>
<protein>
    <submittedName>
        <fullName evidence="2">Uncharacterized protein</fullName>
    </submittedName>
</protein>
<feature type="transmembrane region" description="Helical" evidence="1">
    <location>
        <begin position="369"/>
        <end position="389"/>
    </location>
</feature>
<proteinExistence type="predicted"/>
<keyword evidence="1" id="KW-0812">Transmembrane</keyword>
<feature type="transmembrane region" description="Helical" evidence="1">
    <location>
        <begin position="237"/>
        <end position="260"/>
    </location>
</feature>
<gene>
    <name evidence="2" type="ORF">Ctob_012736</name>
</gene>
<reference evidence="3" key="1">
    <citation type="journal article" date="2015" name="PLoS Genet.">
        <title>Genome Sequence and Transcriptome Analyses of Chrysochromulina tobin: Metabolic Tools for Enhanced Algal Fitness in the Prominent Order Prymnesiales (Haptophyceae).</title>
        <authorList>
            <person name="Hovde B.T."/>
            <person name="Deodato C.R."/>
            <person name="Hunsperger H.M."/>
            <person name="Ryken S.A."/>
            <person name="Yost W."/>
            <person name="Jha R.K."/>
            <person name="Patterson J."/>
            <person name="Monnat R.J. Jr."/>
            <person name="Barlow S.B."/>
            <person name="Starkenburg S.R."/>
            <person name="Cattolico R.A."/>
        </authorList>
    </citation>
    <scope>NUCLEOTIDE SEQUENCE</scope>
    <source>
        <strain evidence="3">CCMP291</strain>
    </source>
</reference>
<dbReference type="AlphaFoldDB" id="A0A0M0LPM1"/>
<feature type="transmembrane region" description="Helical" evidence="1">
    <location>
        <begin position="173"/>
        <end position="192"/>
    </location>
</feature>
<dbReference type="EMBL" id="JWZX01000479">
    <property type="protein sequence ID" value="KOO52857.1"/>
    <property type="molecule type" value="Genomic_DNA"/>
</dbReference>
<keyword evidence="1" id="KW-1133">Transmembrane helix</keyword>
<evidence type="ECO:0000313" key="2">
    <source>
        <dbReference type="EMBL" id="KOO52857.1"/>
    </source>
</evidence>
<feature type="transmembrane region" description="Helical" evidence="1">
    <location>
        <begin position="305"/>
        <end position="324"/>
    </location>
</feature>
<comment type="caution">
    <text evidence="2">The sequence shown here is derived from an EMBL/GenBank/DDBJ whole genome shotgun (WGS) entry which is preliminary data.</text>
</comment>
<name>A0A0M0LPM1_9EUKA</name>
<dbReference type="OrthoDB" id="414028at2759"/>
<feature type="transmembrane region" description="Helical" evidence="1">
    <location>
        <begin position="83"/>
        <end position="101"/>
    </location>
</feature>
<keyword evidence="1" id="KW-0472">Membrane</keyword>
<keyword evidence="3" id="KW-1185">Reference proteome</keyword>
<feature type="transmembrane region" description="Helical" evidence="1">
    <location>
        <begin position="272"/>
        <end position="290"/>
    </location>
</feature>
<organism evidence="2 3">
    <name type="scientific">Chrysochromulina tobinii</name>
    <dbReference type="NCBI Taxonomy" id="1460289"/>
    <lineage>
        <taxon>Eukaryota</taxon>
        <taxon>Haptista</taxon>
        <taxon>Haptophyta</taxon>
        <taxon>Prymnesiophyceae</taxon>
        <taxon>Prymnesiales</taxon>
        <taxon>Chrysochromulinaceae</taxon>
        <taxon>Chrysochromulina</taxon>
    </lineage>
</organism>
<dbReference type="Proteomes" id="UP000037460">
    <property type="component" value="Unassembled WGS sequence"/>
</dbReference>
<feature type="transmembrane region" description="Helical" evidence="1">
    <location>
        <begin position="213"/>
        <end position="231"/>
    </location>
</feature>
<accession>A0A0M0LPM1</accession>
<evidence type="ECO:0000256" key="1">
    <source>
        <dbReference type="SAM" id="Phobius"/>
    </source>
</evidence>